<proteinExistence type="predicted"/>
<comment type="caution">
    <text evidence="1">The sequence shown here is derived from an EMBL/GenBank/DDBJ whole genome shotgun (WGS) entry which is preliminary data.</text>
</comment>
<keyword evidence="2" id="KW-1185">Reference proteome</keyword>
<organism evidence="1 2">
    <name type="scientific">Elsinoe batatas</name>
    <dbReference type="NCBI Taxonomy" id="2601811"/>
    <lineage>
        <taxon>Eukaryota</taxon>
        <taxon>Fungi</taxon>
        <taxon>Dikarya</taxon>
        <taxon>Ascomycota</taxon>
        <taxon>Pezizomycotina</taxon>
        <taxon>Dothideomycetes</taxon>
        <taxon>Dothideomycetidae</taxon>
        <taxon>Myriangiales</taxon>
        <taxon>Elsinoaceae</taxon>
        <taxon>Elsinoe</taxon>
    </lineage>
</organism>
<reference evidence="1" key="1">
    <citation type="submission" date="2021-07" db="EMBL/GenBank/DDBJ databases">
        <title>Elsinoe batatas strain:CRI-CJ2 Genome sequencing and assembly.</title>
        <authorList>
            <person name="Huang L."/>
        </authorList>
    </citation>
    <scope>NUCLEOTIDE SEQUENCE</scope>
    <source>
        <strain evidence="1">CRI-CJ2</strain>
    </source>
</reference>
<accession>A0A8K0PCZ9</accession>
<sequence length="192" mass="21481">MRSTIGTFQYLNHKEIKKRLFHELDGVKAESRNIETHGVEANVKKWYAADLANALTTFQQAKRELDGNAQRCGAQKGDGKRSRESDYPQYINLALELIPRYQKLADKLLMPKRLDIENDVKIDLPREENIGDFIAAPIGLKSNTEGTSNAGGTEQAPLRLTSTWNLGPQIDHQGTLYEAATVATIRNSSQDL</sequence>
<dbReference type="EMBL" id="JAESVG020000008">
    <property type="protein sequence ID" value="KAG8625126.1"/>
    <property type="molecule type" value="Genomic_DNA"/>
</dbReference>
<name>A0A8K0PCZ9_9PEZI</name>
<gene>
    <name evidence="1" type="ORF">KVT40_006877</name>
</gene>
<dbReference type="AlphaFoldDB" id="A0A8K0PCZ9"/>
<evidence type="ECO:0000313" key="1">
    <source>
        <dbReference type="EMBL" id="KAG8625126.1"/>
    </source>
</evidence>
<protein>
    <submittedName>
        <fullName evidence="1">Uncharacterized protein</fullName>
    </submittedName>
</protein>
<evidence type="ECO:0000313" key="2">
    <source>
        <dbReference type="Proteomes" id="UP000809789"/>
    </source>
</evidence>
<dbReference type="Proteomes" id="UP000809789">
    <property type="component" value="Unassembled WGS sequence"/>
</dbReference>